<feature type="domain" description="Berberine/berberine-like" evidence="1">
    <location>
        <begin position="190"/>
        <end position="235"/>
    </location>
</feature>
<reference evidence="2" key="1">
    <citation type="submission" date="2018-10" db="EMBL/GenBank/DDBJ databases">
        <title>Hidden diversity of soil giant viruses.</title>
        <authorList>
            <person name="Schulz F."/>
            <person name="Alteio L."/>
            <person name="Goudeau D."/>
            <person name="Ryan E.M."/>
            <person name="Malmstrom R.R."/>
            <person name="Blanchard J."/>
            <person name="Woyke T."/>
        </authorList>
    </citation>
    <scope>NUCLEOTIDE SEQUENCE</scope>
    <source>
        <strain evidence="2">TEV1</strain>
    </source>
</reference>
<feature type="non-terminal residue" evidence="2">
    <location>
        <position position="1"/>
    </location>
</feature>
<proteinExistence type="predicted"/>
<dbReference type="Gene3D" id="3.40.462.20">
    <property type="match status" value="1"/>
</dbReference>
<name>A0A3G4ZR03_9VIRU</name>
<dbReference type="PANTHER" id="PTHR32448">
    <property type="entry name" value="OS08G0158400 PROTEIN"/>
    <property type="match status" value="1"/>
</dbReference>
<dbReference type="Pfam" id="PF08031">
    <property type="entry name" value="BBE"/>
    <property type="match status" value="1"/>
</dbReference>
<organism evidence="2">
    <name type="scientific">Terrestrivirus sp</name>
    <dbReference type="NCBI Taxonomy" id="2487775"/>
    <lineage>
        <taxon>Viruses</taxon>
        <taxon>Varidnaviria</taxon>
        <taxon>Bamfordvirae</taxon>
        <taxon>Nucleocytoviricota</taxon>
        <taxon>Megaviricetes</taxon>
        <taxon>Imitervirales</taxon>
        <taxon>Mimiviridae</taxon>
        <taxon>Klosneuvirinae</taxon>
    </lineage>
</organism>
<dbReference type="GO" id="GO:0016491">
    <property type="term" value="F:oxidoreductase activity"/>
    <property type="evidence" value="ECO:0007669"/>
    <property type="project" value="InterPro"/>
</dbReference>
<dbReference type="GO" id="GO:0050660">
    <property type="term" value="F:flavin adenine dinucleotide binding"/>
    <property type="evidence" value="ECO:0007669"/>
    <property type="project" value="InterPro"/>
</dbReference>
<dbReference type="EMBL" id="MK071993">
    <property type="protein sequence ID" value="AYV76764.1"/>
    <property type="molecule type" value="Genomic_DNA"/>
</dbReference>
<evidence type="ECO:0000313" key="2">
    <source>
        <dbReference type="EMBL" id="AYV76764.1"/>
    </source>
</evidence>
<protein>
    <submittedName>
        <fullName evidence="2">FAD-binding oxidoreductase</fullName>
    </submittedName>
</protein>
<gene>
    <name evidence="2" type="ORF">Terrestrivirus15_7</name>
</gene>
<accession>A0A3G4ZR03</accession>
<sequence length="235" mass="27379">APNITDKLTAELDISSENSLMVKNMIKNKNNKLFRALDKTTISVVGLYLGSKCKLEKHLKPFYDLQIEPTNKVIETVKYVKAADYFAGKPHRLPFFKNKSSFVDKPLDAEDIKVIGLIFQTAPPDSRLELQAFGGKVNKIESSQTAFPYRNSLYWCGFSTLWYDEMNASRHVQWISELWNKFQPFSNNHCYVNFSDSDLGKDYMEYYYAKNKDRLIEIKKTYDPTYVFNFPQVIR</sequence>
<evidence type="ECO:0000259" key="1">
    <source>
        <dbReference type="Pfam" id="PF08031"/>
    </source>
</evidence>
<dbReference type="InterPro" id="IPR012951">
    <property type="entry name" value="BBE"/>
</dbReference>